<evidence type="ECO:0000313" key="1">
    <source>
        <dbReference type="EMBL" id="KAL3275007.1"/>
    </source>
</evidence>
<dbReference type="EMBL" id="JABFTP020000083">
    <property type="protein sequence ID" value="KAL3275007.1"/>
    <property type="molecule type" value="Genomic_DNA"/>
</dbReference>
<proteinExistence type="predicted"/>
<organism evidence="1 2">
    <name type="scientific">Cryptolaemus montrouzieri</name>
    <dbReference type="NCBI Taxonomy" id="559131"/>
    <lineage>
        <taxon>Eukaryota</taxon>
        <taxon>Metazoa</taxon>
        <taxon>Ecdysozoa</taxon>
        <taxon>Arthropoda</taxon>
        <taxon>Hexapoda</taxon>
        <taxon>Insecta</taxon>
        <taxon>Pterygota</taxon>
        <taxon>Neoptera</taxon>
        <taxon>Endopterygota</taxon>
        <taxon>Coleoptera</taxon>
        <taxon>Polyphaga</taxon>
        <taxon>Cucujiformia</taxon>
        <taxon>Coccinelloidea</taxon>
        <taxon>Coccinellidae</taxon>
        <taxon>Scymninae</taxon>
        <taxon>Scymnini</taxon>
        <taxon>Cryptolaemus</taxon>
    </lineage>
</organism>
<accession>A0ABD2N927</accession>
<dbReference type="AlphaFoldDB" id="A0ABD2N927"/>
<comment type="caution">
    <text evidence="1">The sequence shown here is derived from an EMBL/GenBank/DDBJ whole genome shotgun (WGS) entry which is preliminary data.</text>
</comment>
<sequence>MVIHNIYDEAAGINWAIRKNDEIVEALSLLLRFRETLRSMKNMKFGKVMLRRIFAGKKWTNKKDVRMQTAMNFETFIFELTRSRLLKWLGYKVGMERNRFWKICDRECPCWEK</sequence>
<dbReference type="Proteomes" id="UP001516400">
    <property type="component" value="Unassembled WGS sequence"/>
</dbReference>
<gene>
    <name evidence="1" type="ORF">HHI36_019780</name>
</gene>
<protein>
    <submittedName>
        <fullName evidence="1">Uncharacterized protein</fullName>
    </submittedName>
</protein>
<name>A0ABD2N927_9CUCU</name>
<evidence type="ECO:0000313" key="2">
    <source>
        <dbReference type="Proteomes" id="UP001516400"/>
    </source>
</evidence>
<reference evidence="1 2" key="1">
    <citation type="journal article" date="2021" name="BMC Biol.">
        <title>Horizontally acquired antibacterial genes associated with adaptive radiation of ladybird beetles.</title>
        <authorList>
            <person name="Li H.S."/>
            <person name="Tang X.F."/>
            <person name="Huang Y.H."/>
            <person name="Xu Z.Y."/>
            <person name="Chen M.L."/>
            <person name="Du X.Y."/>
            <person name="Qiu B.Y."/>
            <person name="Chen P.T."/>
            <person name="Zhang W."/>
            <person name="Slipinski A."/>
            <person name="Escalona H.E."/>
            <person name="Waterhouse R.M."/>
            <person name="Zwick A."/>
            <person name="Pang H."/>
        </authorList>
    </citation>
    <scope>NUCLEOTIDE SEQUENCE [LARGE SCALE GENOMIC DNA]</scope>
    <source>
        <strain evidence="1">SYSU2018</strain>
    </source>
</reference>
<keyword evidence="2" id="KW-1185">Reference proteome</keyword>